<reference evidence="4 5" key="1">
    <citation type="submission" date="2024-06" db="EMBL/GenBank/DDBJ databases">
        <authorList>
            <person name="Pan Q."/>
            <person name="Wen M."/>
            <person name="Jouanno E."/>
            <person name="Zahm M."/>
            <person name="Klopp C."/>
            <person name="Cabau C."/>
            <person name="Louis A."/>
            <person name="Berthelot C."/>
            <person name="Parey E."/>
            <person name="Roest Crollius H."/>
            <person name="Montfort J."/>
            <person name="Robinson-Rechavi M."/>
            <person name="Bouchez O."/>
            <person name="Lampietro C."/>
            <person name="Lopez Roques C."/>
            <person name="Donnadieu C."/>
            <person name="Postlethwait J."/>
            <person name="Bobe J."/>
            <person name="Verreycken H."/>
            <person name="Guiguen Y."/>
        </authorList>
    </citation>
    <scope>NUCLEOTIDE SEQUENCE [LARGE SCALE GENOMIC DNA]</scope>
    <source>
        <strain evidence="4">Up_M1</strain>
        <tissue evidence="4">Testis</tissue>
    </source>
</reference>
<organism evidence="4 5">
    <name type="scientific">Umbra pygmaea</name>
    <name type="common">Eastern mudminnow</name>
    <dbReference type="NCBI Taxonomy" id="75934"/>
    <lineage>
        <taxon>Eukaryota</taxon>
        <taxon>Metazoa</taxon>
        <taxon>Chordata</taxon>
        <taxon>Craniata</taxon>
        <taxon>Vertebrata</taxon>
        <taxon>Euteleostomi</taxon>
        <taxon>Actinopterygii</taxon>
        <taxon>Neopterygii</taxon>
        <taxon>Teleostei</taxon>
        <taxon>Protacanthopterygii</taxon>
        <taxon>Esociformes</taxon>
        <taxon>Umbridae</taxon>
        <taxon>Umbra</taxon>
    </lineage>
</organism>
<keyword evidence="1 3" id="KW-0853">WD repeat</keyword>
<dbReference type="SMART" id="SM00320">
    <property type="entry name" value="WD40"/>
    <property type="match status" value="6"/>
</dbReference>
<sequence length="324" mass="35354">MMAPPAPPPLYTLRGAGSPLNALHFSCYGGHTPLLFSGSCQGSVNVWNLITRRAEKVLDGHSGGSVIWLNTLHSKDALISQGRDMRVCQWDLAEGRSDVTDTVWTGSVGFCRCSLLEMGPGTWLLAHPGEAMEEVKIIEMPSKRPVCSLIPEGKLGMVMCIKLWQDPGSGPLLLAGYEDGSLAVWDVSQRSVLSCASAHPEPVMCLDFDPAGKRGVSGSSEKSLASWSLDGQHRLQLRNAVALVNPGISQLCIRGDRKIVASAGWDHRVRVFGWKKLRPLAVLQHHTDMVLSLAFSNHKDPRDRLLAAGSKDQRISLWSIYNQD</sequence>
<protein>
    <recommendedName>
        <fullName evidence="6">Guanine nucleotide-binding protein subunit beta-like protein 1</fullName>
    </recommendedName>
</protein>
<accession>A0ABD0WVD0</accession>
<dbReference type="InterPro" id="IPR001680">
    <property type="entry name" value="WD40_rpt"/>
</dbReference>
<proteinExistence type="predicted"/>
<evidence type="ECO:0000256" key="1">
    <source>
        <dbReference type="ARBA" id="ARBA00022574"/>
    </source>
</evidence>
<name>A0ABD0WVD0_UMBPY</name>
<dbReference type="EMBL" id="JAGEUA010000005">
    <property type="protein sequence ID" value="KAL0979213.1"/>
    <property type="molecule type" value="Genomic_DNA"/>
</dbReference>
<keyword evidence="5" id="KW-1185">Reference proteome</keyword>
<keyword evidence="2" id="KW-0677">Repeat</keyword>
<dbReference type="InterPro" id="IPR036322">
    <property type="entry name" value="WD40_repeat_dom_sf"/>
</dbReference>
<gene>
    <name evidence="4" type="ORF">UPYG_G00182210</name>
</gene>
<dbReference type="SUPFAM" id="SSF50978">
    <property type="entry name" value="WD40 repeat-like"/>
    <property type="match status" value="1"/>
</dbReference>
<dbReference type="Proteomes" id="UP001557470">
    <property type="component" value="Unassembled WGS sequence"/>
</dbReference>
<evidence type="ECO:0000313" key="4">
    <source>
        <dbReference type="EMBL" id="KAL0979213.1"/>
    </source>
</evidence>
<dbReference type="PROSITE" id="PS50294">
    <property type="entry name" value="WD_REPEATS_REGION"/>
    <property type="match status" value="1"/>
</dbReference>
<dbReference type="PROSITE" id="PS50082">
    <property type="entry name" value="WD_REPEATS_2"/>
    <property type="match status" value="2"/>
</dbReference>
<comment type="caution">
    <text evidence="4">The sequence shown here is derived from an EMBL/GenBank/DDBJ whole genome shotgun (WGS) entry which is preliminary data.</text>
</comment>
<dbReference type="AlphaFoldDB" id="A0ABD0WVD0"/>
<evidence type="ECO:0000256" key="3">
    <source>
        <dbReference type="PROSITE-ProRule" id="PRU00221"/>
    </source>
</evidence>
<dbReference type="Gene3D" id="2.130.10.10">
    <property type="entry name" value="YVTN repeat-like/Quinoprotein amine dehydrogenase"/>
    <property type="match status" value="2"/>
</dbReference>
<dbReference type="PANTHER" id="PTHR19854:SF1">
    <property type="entry name" value="GUANINE NUCLEOTIDE-BINDING PROTEIN SUBUNIT BETA-LIKE PROTEIN 1"/>
    <property type="match status" value="1"/>
</dbReference>
<dbReference type="PANTHER" id="PTHR19854">
    <property type="entry name" value="TRANSDUCIN BETA-LIKE 3"/>
    <property type="match status" value="1"/>
</dbReference>
<evidence type="ECO:0008006" key="6">
    <source>
        <dbReference type="Google" id="ProtNLM"/>
    </source>
</evidence>
<evidence type="ECO:0000256" key="2">
    <source>
        <dbReference type="ARBA" id="ARBA00022737"/>
    </source>
</evidence>
<feature type="repeat" description="WD" evidence="3">
    <location>
        <begin position="283"/>
        <end position="324"/>
    </location>
</feature>
<dbReference type="InterPro" id="IPR015943">
    <property type="entry name" value="WD40/YVTN_repeat-like_dom_sf"/>
</dbReference>
<dbReference type="Pfam" id="PF00400">
    <property type="entry name" value="WD40"/>
    <property type="match status" value="3"/>
</dbReference>
<evidence type="ECO:0000313" key="5">
    <source>
        <dbReference type="Proteomes" id="UP001557470"/>
    </source>
</evidence>
<feature type="repeat" description="WD" evidence="3">
    <location>
        <begin position="196"/>
        <end position="237"/>
    </location>
</feature>